<reference evidence="2 3" key="1">
    <citation type="submission" date="2018-04" db="EMBL/GenBank/DDBJ databases">
        <title>Genomic Encyclopedia of Archaeal and Bacterial Type Strains, Phase II (KMG-II): from individual species to whole genera.</title>
        <authorList>
            <person name="Goeker M."/>
        </authorList>
    </citation>
    <scope>NUCLEOTIDE SEQUENCE [LARGE SCALE GENOMIC DNA]</scope>
    <source>
        <strain evidence="2 3">DSM 21823</strain>
    </source>
</reference>
<evidence type="ECO:0000259" key="1">
    <source>
        <dbReference type="Pfam" id="PF06568"/>
    </source>
</evidence>
<proteinExistence type="predicted"/>
<evidence type="ECO:0000313" key="2">
    <source>
        <dbReference type="EMBL" id="PTX51172.1"/>
    </source>
</evidence>
<name>A0A2T6B566_9RHOB</name>
<gene>
    <name evidence="2" type="ORF">C8N34_104292</name>
</gene>
<dbReference type="Pfam" id="PF06568">
    <property type="entry name" value="YjiS-like"/>
    <property type="match status" value="1"/>
</dbReference>
<evidence type="ECO:0000313" key="3">
    <source>
        <dbReference type="Proteomes" id="UP000244224"/>
    </source>
</evidence>
<dbReference type="RefSeq" id="WP_054302559.1">
    <property type="nucleotide sequence ID" value="NZ_QBKP01000004.1"/>
</dbReference>
<dbReference type="InterPro" id="IPR009506">
    <property type="entry name" value="YjiS-like"/>
</dbReference>
<accession>A0A2T6B566</accession>
<feature type="domain" description="YjiS-like" evidence="1">
    <location>
        <begin position="3"/>
        <end position="43"/>
    </location>
</feature>
<dbReference type="Proteomes" id="UP000244224">
    <property type="component" value="Unassembled WGS sequence"/>
</dbReference>
<organism evidence="2 3">
    <name type="scientific">Gemmobacter caeni</name>
    <dbReference type="NCBI Taxonomy" id="589035"/>
    <lineage>
        <taxon>Bacteria</taxon>
        <taxon>Pseudomonadati</taxon>
        <taxon>Pseudomonadota</taxon>
        <taxon>Alphaproteobacteria</taxon>
        <taxon>Rhodobacterales</taxon>
        <taxon>Paracoccaceae</taxon>
        <taxon>Gemmobacter</taxon>
    </lineage>
</organism>
<dbReference type="EMBL" id="QBKP01000004">
    <property type="protein sequence ID" value="PTX51172.1"/>
    <property type="molecule type" value="Genomic_DNA"/>
</dbReference>
<protein>
    <submittedName>
        <fullName evidence="2">Uncharacterized protein DUF1127</fullName>
    </submittedName>
</protein>
<dbReference type="AlphaFoldDB" id="A0A2T6B566"/>
<keyword evidence="3" id="KW-1185">Reference proteome</keyword>
<sequence length="68" mass="7622">MPILAALRRWRDHHAARRSLARLLAKPDDHLIHDIGLTRTEVEAMVAGMDAHPQFINMCDAKGENPAV</sequence>
<comment type="caution">
    <text evidence="2">The sequence shown here is derived from an EMBL/GenBank/DDBJ whole genome shotgun (WGS) entry which is preliminary data.</text>
</comment>